<reference evidence="4 5" key="1">
    <citation type="journal article" date="2019" name="ACS Chem. Biol.">
        <title>Identification and Mobilization of a Cryptic Antibiotic Biosynthesis Gene Locus from a Human-Pathogenic Nocardia Isolate.</title>
        <authorList>
            <person name="Herisse M."/>
            <person name="Ishida K."/>
            <person name="Porter J.L."/>
            <person name="Howden B."/>
            <person name="Hertweck C."/>
            <person name="Stinear T.P."/>
            <person name="Pidot S.J."/>
        </authorList>
    </citation>
    <scope>NUCLEOTIDE SEQUENCE [LARGE SCALE GENOMIC DNA]</scope>
    <source>
        <strain evidence="4 5">AUSMDU00012717</strain>
    </source>
</reference>
<dbReference type="SUPFAM" id="SSF46689">
    <property type="entry name" value="Homeodomain-like"/>
    <property type="match status" value="1"/>
</dbReference>
<dbReference type="KEGG" id="nah:F5544_37835"/>
<evidence type="ECO:0000313" key="5">
    <source>
        <dbReference type="Proteomes" id="UP000503540"/>
    </source>
</evidence>
<dbReference type="InterPro" id="IPR001647">
    <property type="entry name" value="HTH_TetR"/>
</dbReference>
<dbReference type="GO" id="GO:0000976">
    <property type="term" value="F:transcription cis-regulatory region binding"/>
    <property type="evidence" value="ECO:0007669"/>
    <property type="project" value="TreeGrafter"/>
</dbReference>
<keyword evidence="5" id="KW-1185">Reference proteome</keyword>
<protein>
    <submittedName>
        <fullName evidence="4">TetR family transcriptional regulator</fullName>
    </submittedName>
</protein>
<dbReference type="EMBL" id="CP046172">
    <property type="protein sequence ID" value="QIS15393.1"/>
    <property type="molecule type" value="Genomic_DNA"/>
</dbReference>
<dbReference type="PANTHER" id="PTHR30055:SF153">
    <property type="entry name" value="HTH-TYPE TRANSCRIPTIONAL REPRESSOR RV3405C"/>
    <property type="match status" value="1"/>
</dbReference>
<dbReference type="Pfam" id="PF00440">
    <property type="entry name" value="TetR_N"/>
    <property type="match status" value="1"/>
</dbReference>
<keyword evidence="1 2" id="KW-0238">DNA-binding</keyword>
<dbReference type="PROSITE" id="PS50977">
    <property type="entry name" value="HTH_TETR_2"/>
    <property type="match status" value="1"/>
</dbReference>
<evidence type="ECO:0000256" key="2">
    <source>
        <dbReference type="PROSITE-ProRule" id="PRU00335"/>
    </source>
</evidence>
<dbReference type="PRINTS" id="PR00455">
    <property type="entry name" value="HTHTETR"/>
</dbReference>
<evidence type="ECO:0000313" key="4">
    <source>
        <dbReference type="EMBL" id="QIS15393.1"/>
    </source>
</evidence>
<proteinExistence type="predicted"/>
<dbReference type="AlphaFoldDB" id="A0A6G9YR65"/>
<evidence type="ECO:0000259" key="3">
    <source>
        <dbReference type="PROSITE" id="PS50977"/>
    </source>
</evidence>
<name>A0A6G9YR65_9NOCA</name>
<dbReference type="InterPro" id="IPR050109">
    <property type="entry name" value="HTH-type_TetR-like_transc_reg"/>
</dbReference>
<evidence type="ECO:0000256" key="1">
    <source>
        <dbReference type="ARBA" id="ARBA00023125"/>
    </source>
</evidence>
<sequence length="321" mass="35210">MQGDLSAVDGALQYAPADGAEAELHDHIGDAAEEGGDSVHVLLHGLRRDRFGVLVDPGSWRGHRGSSLSDSEMIHLQISHRLDKLSNVRTGSARVCDAESVIVSPIDGVNAMARLNRLLARVRDAGPEDGNQTRVLDAALLAFLDFGIKRTSMVEVARRCGLSPATLYRRYASKSDLIQAVGLWQARQFVAQADAALQRQIERDASAEDQIVELFVAFLNGLRGNKLLDRLLQTEPEIVLPQLTVRGAPVLELGRDYLAEFISRLQREGKLPSYDPAPLAEMIARTALSLALTRQTVIPLDDDDAARRFARDHIVVSFRVP</sequence>
<feature type="domain" description="HTH tetR-type" evidence="3">
    <location>
        <begin position="129"/>
        <end position="189"/>
    </location>
</feature>
<accession>A0A6G9YR65</accession>
<dbReference type="InterPro" id="IPR009057">
    <property type="entry name" value="Homeodomain-like_sf"/>
</dbReference>
<organism evidence="4 5">
    <name type="scientific">Nocardia arthritidis</name>
    <dbReference type="NCBI Taxonomy" id="228602"/>
    <lineage>
        <taxon>Bacteria</taxon>
        <taxon>Bacillati</taxon>
        <taxon>Actinomycetota</taxon>
        <taxon>Actinomycetes</taxon>
        <taxon>Mycobacteriales</taxon>
        <taxon>Nocardiaceae</taxon>
        <taxon>Nocardia</taxon>
    </lineage>
</organism>
<gene>
    <name evidence="4" type="ORF">F5544_37835</name>
</gene>
<feature type="DNA-binding region" description="H-T-H motif" evidence="2">
    <location>
        <begin position="152"/>
        <end position="171"/>
    </location>
</feature>
<dbReference type="GO" id="GO:0003700">
    <property type="term" value="F:DNA-binding transcription factor activity"/>
    <property type="evidence" value="ECO:0007669"/>
    <property type="project" value="TreeGrafter"/>
</dbReference>
<dbReference type="Proteomes" id="UP000503540">
    <property type="component" value="Chromosome"/>
</dbReference>
<dbReference type="Gene3D" id="1.10.357.10">
    <property type="entry name" value="Tetracycline Repressor, domain 2"/>
    <property type="match status" value="1"/>
</dbReference>
<dbReference type="PANTHER" id="PTHR30055">
    <property type="entry name" value="HTH-TYPE TRANSCRIPTIONAL REGULATOR RUTR"/>
    <property type="match status" value="1"/>
</dbReference>